<sequence>MAWSHGEVHHQWAWQASQLHGGGHPFPQIWDLGTWVWSSLESFTFATRLGRSLVLGLASDEISSPKEVDDRWAGKLHGLLPPRCPLPLLLSHGWDVLTMDQTFGQPSDKRWVHLRQVKVEHRGTISSVTRWGFCFGVSFLFGLKQRESFSTGNRRNLLRKAMVHDERWGRFGNLTASLL</sequence>
<dbReference type="EMBL" id="CADEHS020000533">
    <property type="protein sequence ID" value="CAG9953582.1"/>
    <property type="molecule type" value="Genomic_DNA"/>
</dbReference>
<accession>A0ACA9ULC1</accession>
<name>A0ACA9ULC1_BIOOC</name>
<organism evidence="1 2">
    <name type="scientific">Clonostachys rosea f. rosea IK726</name>
    <dbReference type="NCBI Taxonomy" id="1349383"/>
    <lineage>
        <taxon>Eukaryota</taxon>
        <taxon>Fungi</taxon>
        <taxon>Dikarya</taxon>
        <taxon>Ascomycota</taxon>
        <taxon>Pezizomycotina</taxon>
        <taxon>Sordariomycetes</taxon>
        <taxon>Hypocreomycetidae</taxon>
        <taxon>Hypocreales</taxon>
        <taxon>Bionectriaceae</taxon>
        <taxon>Clonostachys</taxon>
    </lineage>
</organism>
<keyword evidence="2" id="KW-1185">Reference proteome</keyword>
<protein>
    <submittedName>
        <fullName evidence="1">Uncharacterized protein</fullName>
    </submittedName>
</protein>
<dbReference type="Proteomes" id="UP000836387">
    <property type="component" value="Unassembled WGS sequence"/>
</dbReference>
<proteinExistence type="predicted"/>
<comment type="caution">
    <text evidence="1">The sequence shown here is derived from an EMBL/GenBank/DDBJ whole genome shotgun (WGS) entry which is preliminary data.</text>
</comment>
<evidence type="ECO:0000313" key="2">
    <source>
        <dbReference type="Proteomes" id="UP000836387"/>
    </source>
</evidence>
<gene>
    <name evidence="1" type="ORF">CRV2_00014951</name>
</gene>
<reference evidence="1" key="2">
    <citation type="submission" date="2021-10" db="EMBL/GenBank/DDBJ databases">
        <authorList>
            <person name="Piombo E."/>
        </authorList>
    </citation>
    <scope>NUCLEOTIDE SEQUENCE</scope>
</reference>
<evidence type="ECO:0000313" key="1">
    <source>
        <dbReference type="EMBL" id="CAG9953582.1"/>
    </source>
</evidence>
<reference evidence="1" key="1">
    <citation type="submission" date="2020-04" db="EMBL/GenBank/DDBJ databases">
        <authorList>
            <person name="Broberg M."/>
        </authorList>
    </citation>
    <scope>NUCLEOTIDE SEQUENCE</scope>
</reference>